<dbReference type="InterPro" id="IPR036390">
    <property type="entry name" value="WH_DNA-bd_sf"/>
</dbReference>
<dbReference type="InterPro" id="IPR036388">
    <property type="entry name" value="WH-like_DNA-bd_sf"/>
</dbReference>
<dbReference type="InterPro" id="IPR050950">
    <property type="entry name" value="HTH-type_LysR_regulators"/>
</dbReference>
<sequence length="306" mass="35823">MDINQMKYIICIAENNFNITKAADKLYISQPALSKAIKTIEENLSIDIFKRNKGRLIGFSDIGEILYQNALEIIDLENKMQKSILEYKKKSKSYISIGILSVFMPIVYKQINSILNKHFQDEDIMIDIVEYNYWDLIKKFEDGQIDIIITISTFEENENIINKNLVNSYYVAIYDKNKHEFDDEIKYYDLNNENLIYPSTLSKSKLLIDKMLEKSDVVSKRKIHLMDPDAVLETLLDTDFIAILPKFFYTLLYQKYGLSLKTSDFTNPISWQMDISANKENIESNEKFSNIFIELYKNLKTLESSC</sequence>
<feature type="domain" description="HTH lysR-type" evidence="1">
    <location>
        <begin position="1"/>
        <end position="59"/>
    </location>
</feature>
<dbReference type="PROSITE" id="PS50931">
    <property type="entry name" value="HTH_LYSR"/>
    <property type="match status" value="1"/>
</dbReference>
<dbReference type="Gene3D" id="1.10.10.10">
    <property type="entry name" value="Winged helix-like DNA-binding domain superfamily/Winged helix DNA-binding domain"/>
    <property type="match status" value="1"/>
</dbReference>
<dbReference type="PANTHER" id="PTHR30419">
    <property type="entry name" value="HTH-TYPE TRANSCRIPTIONAL REGULATOR YBHD"/>
    <property type="match status" value="1"/>
</dbReference>
<dbReference type="PRINTS" id="PR00039">
    <property type="entry name" value="HTHLYSR"/>
</dbReference>
<proteinExistence type="predicted"/>
<comment type="caution">
    <text evidence="2">The sequence shown here is derived from an EMBL/GenBank/DDBJ whole genome shotgun (WGS) entry which is preliminary data.</text>
</comment>
<dbReference type="InterPro" id="IPR000847">
    <property type="entry name" value="LysR_HTH_N"/>
</dbReference>
<dbReference type="SUPFAM" id="SSF53850">
    <property type="entry name" value="Periplasmic binding protein-like II"/>
    <property type="match status" value="1"/>
</dbReference>
<organism evidence="2 3">
    <name type="scientific">Anaerococcus murdochii</name>
    <dbReference type="NCBI Taxonomy" id="411577"/>
    <lineage>
        <taxon>Bacteria</taxon>
        <taxon>Bacillati</taxon>
        <taxon>Bacillota</taxon>
        <taxon>Tissierellia</taxon>
        <taxon>Tissierellales</taxon>
        <taxon>Peptoniphilaceae</taxon>
        <taxon>Anaerococcus</taxon>
    </lineage>
</organism>
<evidence type="ECO:0000259" key="1">
    <source>
        <dbReference type="PROSITE" id="PS50931"/>
    </source>
</evidence>
<dbReference type="Proteomes" id="UP000734271">
    <property type="component" value="Unassembled WGS sequence"/>
</dbReference>
<dbReference type="RefSeq" id="WP_223417858.1">
    <property type="nucleotide sequence ID" value="NZ_JAIPME010000002.1"/>
</dbReference>
<dbReference type="SUPFAM" id="SSF46785">
    <property type="entry name" value="Winged helix' DNA-binding domain"/>
    <property type="match status" value="1"/>
</dbReference>
<reference evidence="2 3" key="1">
    <citation type="submission" date="2021-08" db="EMBL/GenBank/DDBJ databases">
        <title>FDA dAtabase for Regulatory Grade micrObial Sequences (FDA-ARGOS): Supporting development and validation of Infectious Disease Dx tests.</title>
        <authorList>
            <person name="Sproer C."/>
            <person name="Gronow S."/>
            <person name="Severitt S."/>
            <person name="Schroder I."/>
            <person name="Tallon L."/>
            <person name="Sadzewicz L."/>
            <person name="Zhao X."/>
            <person name="Boylan J."/>
            <person name="Ott S."/>
            <person name="Bowen H."/>
            <person name="Vavikolanu K."/>
            <person name="Hazen T."/>
            <person name="Aluvathingal J."/>
            <person name="Nadendla S."/>
            <person name="Lowell S."/>
            <person name="Myers T."/>
            <person name="Yan Y."/>
            <person name="Sichtig H."/>
        </authorList>
    </citation>
    <scope>NUCLEOTIDE SEQUENCE [LARGE SCALE GENOMIC DNA]</scope>
    <source>
        <strain evidence="2 3">FDAARGOS_1460</strain>
    </source>
</reference>
<keyword evidence="3" id="KW-1185">Reference proteome</keyword>
<dbReference type="Gene3D" id="3.40.190.10">
    <property type="entry name" value="Periplasmic binding protein-like II"/>
    <property type="match status" value="2"/>
</dbReference>
<evidence type="ECO:0000313" key="2">
    <source>
        <dbReference type="EMBL" id="MBZ2386021.1"/>
    </source>
</evidence>
<gene>
    <name evidence="2" type="ORF">K8P03_01710</name>
</gene>
<evidence type="ECO:0000313" key="3">
    <source>
        <dbReference type="Proteomes" id="UP000734271"/>
    </source>
</evidence>
<accession>A0ABS7SWZ7</accession>
<name>A0ABS7SWZ7_9FIRM</name>
<dbReference type="EMBL" id="JAIPME010000002">
    <property type="protein sequence ID" value="MBZ2386021.1"/>
    <property type="molecule type" value="Genomic_DNA"/>
</dbReference>
<dbReference type="Pfam" id="PF00126">
    <property type="entry name" value="HTH_1"/>
    <property type="match status" value="1"/>
</dbReference>
<protein>
    <submittedName>
        <fullName evidence="2">LysR family transcriptional regulator</fullName>
    </submittedName>
</protein>